<evidence type="ECO:0000256" key="11">
    <source>
        <dbReference type="PROSITE-ProRule" id="PRU00284"/>
    </source>
</evidence>
<evidence type="ECO:0000259" key="13">
    <source>
        <dbReference type="PROSITE" id="PS50111"/>
    </source>
</evidence>
<dbReference type="GO" id="GO:0004888">
    <property type="term" value="F:transmembrane signaling receptor activity"/>
    <property type="evidence" value="ECO:0007669"/>
    <property type="project" value="InterPro"/>
</dbReference>
<dbReference type="InterPro" id="IPR004089">
    <property type="entry name" value="MCPsignal_dom"/>
</dbReference>
<evidence type="ECO:0000256" key="12">
    <source>
        <dbReference type="SAM" id="Phobius"/>
    </source>
</evidence>
<evidence type="ECO:0000256" key="3">
    <source>
        <dbReference type="ARBA" id="ARBA00022481"/>
    </source>
</evidence>
<keyword evidence="6 12" id="KW-0812">Transmembrane</keyword>
<dbReference type="GO" id="GO:0005886">
    <property type="term" value="C:plasma membrane"/>
    <property type="evidence" value="ECO:0007669"/>
    <property type="project" value="UniProtKB-SubCell"/>
</dbReference>
<protein>
    <submittedName>
        <fullName evidence="15">Methyl-accepting chemotaxis protein I (Serine chemoreceptor protein)</fullName>
    </submittedName>
</protein>
<keyword evidence="8 12" id="KW-0472">Membrane</keyword>
<dbReference type="KEGG" id="ete:ETEE_1599"/>
<dbReference type="PANTHER" id="PTHR43531:SF16">
    <property type="entry name" value="METHYL-ACCEPTING CHEMOTAXIS PROTEIN II"/>
    <property type="match status" value="1"/>
</dbReference>
<dbReference type="CDD" id="cd06225">
    <property type="entry name" value="HAMP"/>
    <property type="match status" value="1"/>
</dbReference>
<dbReference type="Pfam" id="PF00672">
    <property type="entry name" value="HAMP"/>
    <property type="match status" value="1"/>
</dbReference>
<comment type="subcellular location">
    <subcellularLocation>
        <location evidence="1">Cell inner membrane</location>
        <topology evidence="1">Multi-pass membrane protein</topology>
    </subcellularLocation>
</comment>
<dbReference type="CDD" id="cd19407">
    <property type="entry name" value="Tar_Tsr_sensor"/>
    <property type="match status" value="1"/>
</dbReference>
<evidence type="ECO:0000256" key="2">
    <source>
        <dbReference type="ARBA" id="ARBA00022475"/>
    </source>
</evidence>
<gene>
    <name evidence="15" type="primary">mcp</name>
    <name evidence="15" type="ORF">ETEE_1599</name>
</gene>
<keyword evidence="7 12" id="KW-1133">Transmembrane helix</keyword>
<dbReference type="SMART" id="SM00283">
    <property type="entry name" value="MA"/>
    <property type="match status" value="1"/>
</dbReference>
<organism evidence="15 16">
    <name type="scientific">Edwardsiella anguillarum ET080813</name>
    <dbReference type="NCBI Taxonomy" id="667120"/>
    <lineage>
        <taxon>Bacteria</taxon>
        <taxon>Pseudomonadati</taxon>
        <taxon>Pseudomonadota</taxon>
        <taxon>Gammaproteobacteria</taxon>
        <taxon>Enterobacterales</taxon>
        <taxon>Hafniaceae</taxon>
        <taxon>Edwardsiella</taxon>
    </lineage>
</organism>
<dbReference type="PRINTS" id="PR00260">
    <property type="entry name" value="CHEMTRNSDUCR"/>
</dbReference>
<evidence type="ECO:0000259" key="14">
    <source>
        <dbReference type="PROSITE" id="PS50885"/>
    </source>
</evidence>
<dbReference type="InterPro" id="IPR004091">
    <property type="entry name" value="Chemotax_Me-accpt_rcpt_Me-site"/>
</dbReference>
<evidence type="ECO:0000256" key="10">
    <source>
        <dbReference type="ARBA" id="ARBA00029447"/>
    </source>
</evidence>
<evidence type="ECO:0000256" key="4">
    <source>
        <dbReference type="ARBA" id="ARBA00022500"/>
    </source>
</evidence>
<dbReference type="EMBL" id="CP006664">
    <property type="protein sequence ID" value="AIJ08048.1"/>
    <property type="molecule type" value="Genomic_DNA"/>
</dbReference>
<dbReference type="PROSITE" id="PS50885">
    <property type="entry name" value="HAMP"/>
    <property type="match status" value="1"/>
</dbReference>
<keyword evidence="4" id="KW-0145">Chemotaxis</keyword>
<dbReference type="SMART" id="SM00319">
    <property type="entry name" value="TarH"/>
    <property type="match status" value="1"/>
</dbReference>
<dbReference type="SMART" id="SM00304">
    <property type="entry name" value="HAMP"/>
    <property type="match status" value="1"/>
</dbReference>
<dbReference type="GO" id="GO:0006935">
    <property type="term" value="P:chemotaxis"/>
    <property type="evidence" value="ECO:0007669"/>
    <property type="project" value="UniProtKB-KW"/>
</dbReference>
<evidence type="ECO:0000256" key="9">
    <source>
        <dbReference type="ARBA" id="ARBA00023224"/>
    </source>
</evidence>
<dbReference type="InterPro" id="IPR051310">
    <property type="entry name" value="MCP_chemotaxis"/>
</dbReference>
<evidence type="ECO:0000256" key="1">
    <source>
        <dbReference type="ARBA" id="ARBA00004429"/>
    </source>
</evidence>
<dbReference type="HOGENOM" id="CLU_000445_107_16_6"/>
<dbReference type="RefSeq" id="WP_034163998.1">
    <property type="nucleotide sequence ID" value="NZ_CP006664.1"/>
</dbReference>
<comment type="similarity">
    <text evidence="10">Belongs to the methyl-accepting chemotaxis (MCP) protein family.</text>
</comment>
<feature type="domain" description="Methyl-accepting transducer" evidence="13">
    <location>
        <begin position="272"/>
        <end position="501"/>
    </location>
</feature>
<dbReference type="Pfam" id="PF02203">
    <property type="entry name" value="TarH"/>
    <property type="match status" value="1"/>
</dbReference>
<evidence type="ECO:0000256" key="7">
    <source>
        <dbReference type="ARBA" id="ARBA00022989"/>
    </source>
</evidence>
<dbReference type="Gene3D" id="1.10.287.950">
    <property type="entry name" value="Methyl-accepting chemotaxis protein"/>
    <property type="match status" value="1"/>
</dbReference>
<dbReference type="Proteomes" id="UP000028681">
    <property type="component" value="Chromosome"/>
</dbReference>
<accession>A0A076LN54</accession>
<dbReference type="Gene3D" id="1.20.120.30">
    <property type="entry name" value="Aspartate receptor, ligand-binding domain"/>
    <property type="match status" value="1"/>
</dbReference>
<dbReference type="InterPro" id="IPR004090">
    <property type="entry name" value="Chemotax_Me-accpt_rcpt"/>
</dbReference>
<dbReference type="PROSITE" id="PS50111">
    <property type="entry name" value="CHEMOTAXIS_TRANSDUC_2"/>
    <property type="match status" value="1"/>
</dbReference>
<dbReference type="Pfam" id="PF00015">
    <property type="entry name" value="MCPsignal"/>
    <property type="match status" value="1"/>
</dbReference>
<dbReference type="GO" id="GO:0007165">
    <property type="term" value="P:signal transduction"/>
    <property type="evidence" value="ECO:0007669"/>
    <property type="project" value="UniProtKB-KW"/>
</dbReference>
<sequence>MFKNVRVITGIIVLLAIFTLLQGLSGRLFYTAIAQDRDNFSQSRALSYQQEQLADGWQTLVMTRVTINRVAIRYLKQQNAGVAQAEIGPLLDAANASLDSAEGYFKNYRAAPRLPGQDAALAAEVERRFTALYSLLRDSSRYLRAGDYPAYGNLETQAAQDAMAEIYAQWRAQNHGLLQQGIDANQRSFERMVWTLAGIALAVVLLIILAGAAAREILLRPLAELHAHLRRLTAGDLSATLAGGRNELGSLARSISEMQQALISIVGQVRGGADALLHGSGDITVGNADLSSRTEQQAAALEETAASMEQLTATVRQNADNARQASQLASSASATADQGGTEVGQVVTTMGEIADSSRKIASITGVIDSIAFQTNILALNAAVEAARAGEQGRGFAVVAGEVRSLAQRSAQAAREIRTLIEDSVRRIDTGSQQATQAGETMQSVVGAAQRVTGIIAEIAAASDEQSLGIAQVSQAVSEMEQVTQQNAALVQQSAASATSLEERACGLSQAVALFTLPGDNTGRGARA</sequence>
<keyword evidence="5" id="KW-0997">Cell inner membrane</keyword>
<dbReference type="SUPFAM" id="SSF47170">
    <property type="entry name" value="Aspartate receptor, ligand-binding domain"/>
    <property type="match status" value="1"/>
</dbReference>
<evidence type="ECO:0000313" key="16">
    <source>
        <dbReference type="Proteomes" id="UP000028681"/>
    </source>
</evidence>
<feature type="domain" description="HAMP" evidence="14">
    <location>
        <begin position="216"/>
        <end position="267"/>
    </location>
</feature>
<proteinExistence type="inferred from homology"/>
<reference evidence="15 16" key="1">
    <citation type="journal article" date="2012" name="PLoS ONE">
        <title>Edwardsiella comparative phylogenomics reveal the new intra/inter-species taxonomic relationships, virulence evolution and niche adaptation mechanisms.</title>
        <authorList>
            <person name="Yang M."/>
            <person name="Lv Y."/>
            <person name="Xiao J."/>
            <person name="Wu H."/>
            <person name="Zheng H."/>
            <person name="Liu Q."/>
            <person name="Zhang Y."/>
            <person name="Wang Q."/>
        </authorList>
    </citation>
    <scope>NUCLEOTIDE SEQUENCE [LARGE SCALE GENOMIC DNA]</scope>
    <source>
        <strain evidence="16">080813</strain>
    </source>
</reference>
<dbReference type="SUPFAM" id="SSF58104">
    <property type="entry name" value="Methyl-accepting chemotaxis protein (MCP) signaling domain"/>
    <property type="match status" value="1"/>
</dbReference>
<name>A0A076LN54_9GAMM</name>
<evidence type="ECO:0000313" key="15">
    <source>
        <dbReference type="EMBL" id="AIJ08048.1"/>
    </source>
</evidence>
<dbReference type="PANTHER" id="PTHR43531">
    <property type="entry name" value="PROTEIN ICFG"/>
    <property type="match status" value="1"/>
</dbReference>
<evidence type="ECO:0000256" key="5">
    <source>
        <dbReference type="ARBA" id="ARBA00022519"/>
    </source>
</evidence>
<dbReference type="InterPro" id="IPR003660">
    <property type="entry name" value="HAMP_dom"/>
</dbReference>
<keyword evidence="2" id="KW-1003">Cell membrane</keyword>
<keyword evidence="15" id="KW-0675">Receptor</keyword>
<dbReference type="GeneID" id="33939219"/>
<dbReference type="PROSITE" id="PS00538">
    <property type="entry name" value="CHEMOTAXIS_TRANSDUC_1"/>
    <property type="match status" value="1"/>
</dbReference>
<dbReference type="InterPro" id="IPR003122">
    <property type="entry name" value="Tar_rcpt_lig-bd"/>
</dbReference>
<dbReference type="AlphaFoldDB" id="A0A076LN54"/>
<keyword evidence="3" id="KW-0488">Methylation</keyword>
<evidence type="ECO:0000256" key="6">
    <source>
        <dbReference type="ARBA" id="ARBA00022692"/>
    </source>
</evidence>
<evidence type="ECO:0000256" key="8">
    <source>
        <dbReference type="ARBA" id="ARBA00023136"/>
    </source>
</evidence>
<dbReference type="CDD" id="cd11386">
    <property type="entry name" value="MCP_signal"/>
    <property type="match status" value="1"/>
</dbReference>
<dbReference type="InterPro" id="IPR035440">
    <property type="entry name" value="4HB_MCP_dom_sf"/>
</dbReference>
<dbReference type="FunFam" id="1.10.287.950:FF:000001">
    <property type="entry name" value="Methyl-accepting chemotaxis sensory transducer"/>
    <property type="match status" value="1"/>
</dbReference>
<keyword evidence="9 11" id="KW-0807">Transducer</keyword>
<feature type="transmembrane region" description="Helical" evidence="12">
    <location>
        <begin position="192"/>
        <end position="214"/>
    </location>
</feature>